<evidence type="ECO:0008006" key="4">
    <source>
        <dbReference type="Google" id="ProtNLM"/>
    </source>
</evidence>
<dbReference type="KEGG" id="mff:MFFC18_15040"/>
<keyword evidence="1" id="KW-0472">Membrane</keyword>
<feature type="transmembrane region" description="Helical" evidence="1">
    <location>
        <begin position="240"/>
        <end position="257"/>
    </location>
</feature>
<evidence type="ECO:0000313" key="2">
    <source>
        <dbReference type="EMBL" id="QEG21646.1"/>
    </source>
</evidence>
<name>A0A5B9PAV1_9BACT</name>
<dbReference type="EMBL" id="CP042912">
    <property type="protein sequence ID" value="QEG21646.1"/>
    <property type="molecule type" value="Genomic_DNA"/>
</dbReference>
<feature type="transmembrane region" description="Helical" evidence="1">
    <location>
        <begin position="93"/>
        <end position="114"/>
    </location>
</feature>
<keyword evidence="1" id="KW-1133">Transmembrane helix</keyword>
<feature type="transmembrane region" description="Helical" evidence="1">
    <location>
        <begin position="209"/>
        <end position="228"/>
    </location>
</feature>
<keyword evidence="3" id="KW-1185">Reference proteome</keyword>
<feature type="transmembrane region" description="Helical" evidence="1">
    <location>
        <begin position="120"/>
        <end position="138"/>
    </location>
</feature>
<gene>
    <name evidence="2" type="ORF">MFFC18_15040</name>
</gene>
<keyword evidence="1" id="KW-0812">Transmembrane</keyword>
<reference evidence="2 3" key="1">
    <citation type="submission" date="2019-08" db="EMBL/GenBank/DDBJ databases">
        <title>Deep-cultivation of Planctomycetes and their phenomic and genomic characterization uncovers novel biology.</title>
        <authorList>
            <person name="Wiegand S."/>
            <person name="Jogler M."/>
            <person name="Boedeker C."/>
            <person name="Pinto D."/>
            <person name="Vollmers J."/>
            <person name="Rivas-Marin E."/>
            <person name="Kohn T."/>
            <person name="Peeters S.H."/>
            <person name="Heuer A."/>
            <person name="Rast P."/>
            <person name="Oberbeckmann S."/>
            <person name="Bunk B."/>
            <person name="Jeske O."/>
            <person name="Meyerdierks A."/>
            <person name="Storesund J.E."/>
            <person name="Kallscheuer N."/>
            <person name="Luecker S."/>
            <person name="Lage O.M."/>
            <person name="Pohl T."/>
            <person name="Merkel B.J."/>
            <person name="Hornburger P."/>
            <person name="Mueller R.-W."/>
            <person name="Bruemmer F."/>
            <person name="Labrenz M."/>
            <person name="Spormann A.M."/>
            <person name="Op den Camp H."/>
            <person name="Overmann J."/>
            <person name="Amann R."/>
            <person name="Jetten M.S.M."/>
            <person name="Mascher T."/>
            <person name="Medema M.H."/>
            <person name="Devos D.P."/>
            <person name="Kaster A.-K."/>
            <person name="Ovreas L."/>
            <person name="Rohde M."/>
            <person name="Galperin M.Y."/>
            <person name="Jogler C."/>
        </authorList>
    </citation>
    <scope>NUCLEOTIDE SEQUENCE [LARGE SCALE GENOMIC DNA]</scope>
    <source>
        <strain evidence="2 3">FC18</strain>
    </source>
</reference>
<feature type="transmembrane region" description="Helical" evidence="1">
    <location>
        <begin position="168"/>
        <end position="186"/>
    </location>
</feature>
<sequence length="266" mass="29811">MPQPGLKAHVTVAAKSVRTSETNGRNQLKNTMKPNSALATAIQTGKQAAWQNRWPGAALWLFGVALIAGYYWFEPIRSGLERIGEVKTRYGILFGIVSTAIFGGLIPSILRVAVDRKVPQAFWGLLIANVIFWAFKGAEIDLFYRFQAWMFGDDSSVKTIASKVSFDALRYGPLMGLLNCVLFYIWQDNGYSFSQTRTALGRNWYVRKVLPALISNWCVWLPSAIMIYSLPLALQLPVQNLILCFWVLVLVFFTTTIEDEAAESIA</sequence>
<proteinExistence type="predicted"/>
<evidence type="ECO:0000313" key="3">
    <source>
        <dbReference type="Proteomes" id="UP000322214"/>
    </source>
</evidence>
<accession>A0A5B9PAV1</accession>
<dbReference type="Proteomes" id="UP000322214">
    <property type="component" value="Chromosome"/>
</dbReference>
<feature type="transmembrane region" description="Helical" evidence="1">
    <location>
        <begin position="54"/>
        <end position="73"/>
    </location>
</feature>
<dbReference type="AlphaFoldDB" id="A0A5B9PAV1"/>
<evidence type="ECO:0000256" key="1">
    <source>
        <dbReference type="SAM" id="Phobius"/>
    </source>
</evidence>
<organism evidence="2 3">
    <name type="scientific">Mariniblastus fucicola</name>
    <dbReference type="NCBI Taxonomy" id="980251"/>
    <lineage>
        <taxon>Bacteria</taxon>
        <taxon>Pseudomonadati</taxon>
        <taxon>Planctomycetota</taxon>
        <taxon>Planctomycetia</taxon>
        <taxon>Pirellulales</taxon>
        <taxon>Pirellulaceae</taxon>
        <taxon>Mariniblastus</taxon>
    </lineage>
</organism>
<protein>
    <recommendedName>
        <fullName evidence="4">Mpv17 / PMP22 family protein</fullName>
    </recommendedName>
</protein>